<evidence type="ECO:0000313" key="2">
    <source>
        <dbReference type="EMBL" id="RCX14337.1"/>
    </source>
</evidence>
<accession>A0A369B1P8</accession>
<dbReference type="OrthoDB" id="2079373at2"/>
<evidence type="ECO:0000259" key="1">
    <source>
        <dbReference type="Pfam" id="PF08400"/>
    </source>
</evidence>
<dbReference type="Proteomes" id="UP000253034">
    <property type="component" value="Unassembled WGS sequence"/>
</dbReference>
<dbReference type="InterPro" id="IPR013609">
    <property type="entry name" value="Stf-like_N"/>
</dbReference>
<gene>
    <name evidence="2" type="ORF">DFR58_11560</name>
</gene>
<dbReference type="Gene3D" id="2.60.40.10">
    <property type="entry name" value="Immunoglobulins"/>
    <property type="match status" value="1"/>
</dbReference>
<dbReference type="AlphaFoldDB" id="A0A369B1P8"/>
<name>A0A369B1P8_9FIRM</name>
<keyword evidence="3" id="KW-1185">Reference proteome</keyword>
<dbReference type="EMBL" id="QPJT01000015">
    <property type="protein sequence ID" value="RCX14337.1"/>
    <property type="molecule type" value="Genomic_DNA"/>
</dbReference>
<proteinExistence type="predicted"/>
<reference evidence="2 3" key="1">
    <citation type="submission" date="2018-07" db="EMBL/GenBank/DDBJ databases">
        <title>Genomic Encyclopedia of Type Strains, Phase IV (KMG-IV): sequencing the most valuable type-strain genomes for metagenomic binning, comparative biology and taxonomic classification.</title>
        <authorList>
            <person name="Goeker M."/>
        </authorList>
    </citation>
    <scope>NUCLEOTIDE SEQUENCE [LARGE SCALE GENOMIC DNA]</scope>
    <source>
        <strain evidence="2 3">DSM 27016</strain>
    </source>
</reference>
<dbReference type="NCBIfam" id="NF045524">
    <property type="entry name" value="MXAN_6640_HExxH"/>
    <property type="match status" value="1"/>
</dbReference>
<comment type="caution">
    <text evidence="2">The sequence shown here is derived from an EMBL/GenBank/DDBJ whole genome shotgun (WGS) entry which is preliminary data.</text>
</comment>
<dbReference type="SUPFAM" id="SSF117074">
    <property type="entry name" value="Hypothetical protein PA1324"/>
    <property type="match status" value="1"/>
</dbReference>
<sequence>MHMITRDTAKKVIKGVVYKDSNHNNTVDKDEQVLPGVTVNLYRSDPKNKIDPAKDDGVFVIKERLISSVKTDENGEYSFDADGGKYTVNLDINTLPEGTGAINTDIYIDEKKASVNDFALRDVASIELKTGDIQEVEFNEDFSLNMVLKDRDGNILAGKVRYLFDNRQLSLEDSRFCLRHNDLQSVKLNVNISAGSVTRQVLINTKIPEVSSEGKVRMAFENGILDEKKKILHYLHSIFDSQKLTREYRSSVPIKSATTMIKEIYDYILGDNADSEIKREAERYISSPPKLDRAYTSKSGYFKIHYTLSGANAVSAADTNRSGIPDYIESVGAAFDNSRNITCETRGFKAPVLDPGKKDFDIYVYDLRGIYGVMFPKTFYGTSSWEPRTSSCYICIDNSYAASKGFKKSRNDCMRVTAAHEFFHAVQNAYNADADSWWKEATATWNEDEIYTSINDYIQYIDRVFSNPQKSLEQSNYGGVIFAKYLSENMGGHKIIKRVWELQAKAHRNSLNAINDAIREINPKDGIETAFERFAACNFNPAQYYKEGALWTSALKIKNIYTAYPVGHQSGRLDHMASCYVLFKPSVGAAGKNLKITVERRGDRGMKFKLQKRKRSDDSCEISDVQLSGRNSRAQIICESFGEMHKEICLIPVNVHRKTDRIYYNYSVNT</sequence>
<feature type="domain" description="Lambda-like tail fibre protein N-terminal" evidence="1">
    <location>
        <begin position="66"/>
        <end position="119"/>
    </location>
</feature>
<dbReference type="RefSeq" id="WP_114298361.1">
    <property type="nucleotide sequence ID" value="NZ_QPJT01000015.1"/>
</dbReference>
<protein>
    <submittedName>
        <fullName evidence="2">SdrD B-like protein</fullName>
    </submittedName>
</protein>
<dbReference type="InterPro" id="IPR013783">
    <property type="entry name" value="Ig-like_fold"/>
</dbReference>
<evidence type="ECO:0000313" key="3">
    <source>
        <dbReference type="Proteomes" id="UP000253034"/>
    </source>
</evidence>
<organism evidence="2 3">
    <name type="scientific">Anaerobacterium chartisolvens</name>
    <dbReference type="NCBI Taxonomy" id="1297424"/>
    <lineage>
        <taxon>Bacteria</taxon>
        <taxon>Bacillati</taxon>
        <taxon>Bacillota</taxon>
        <taxon>Clostridia</taxon>
        <taxon>Eubacteriales</taxon>
        <taxon>Oscillospiraceae</taxon>
        <taxon>Anaerobacterium</taxon>
    </lineage>
</organism>
<dbReference type="Pfam" id="PF08400">
    <property type="entry name" value="phage_tail_N"/>
    <property type="match status" value="1"/>
</dbReference>